<sequence>MDSNLTLLFMSDDFRYQPLNSRRVYAFDKCSSTRRIVIFGSFVSILASLGFIVCGVYIWVTSHWNPQHVRDGLPLLYFSGHLRCKIYSIVLNLFVTAFTECAGVMHSTSLRFALFREHRVTYNSNLRLVHGSDERTINSATINAVMAFSLILSYASSSFIFQDISPGTCAILATPTTILGITILLQTCISLFALWDTDILTWSTSPFDTIPAFLSMHDRRSLEYHYPLPDHCACMCAIGTPLRPSVPLDRQPSAWDTRKGKYKAFHKLLLLHGGSSQMWIIMTKTLSTLSPLSTVTPGAPNPEFHSQHGSHYMQPCWLLKGASLLGSIVPKSLQV</sequence>
<evidence type="ECO:0000256" key="1">
    <source>
        <dbReference type="SAM" id="Phobius"/>
    </source>
</evidence>
<feature type="transmembrane region" description="Helical" evidence="1">
    <location>
        <begin position="173"/>
        <end position="195"/>
    </location>
</feature>
<name>A0A1B7MEG2_9AGAM</name>
<dbReference type="Proteomes" id="UP000092154">
    <property type="component" value="Unassembled WGS sequence"/>
</dbReference>
<keyword evidence="1" id="KW-1133">Transmembrane helix</keyword>
<dbReference type="AlphaFoldDB" id="A0A1B7MEG2"/>
<feature type="transmembrane region" description="Helical" evidence="1">
    <location>
        <begin position="86"/>
        <end position="106"/>
    </location>
</feature>
<evidence type="ECO:0000313" key="2">
    <source>
        <dbReference type="EMBL" id="OAX30992.1"/>
    </source>
</evidence>
<accession>A0A1B7MEG2</accession>
<keyword evidence="1" id="KW-0812">Transmembrane</keyword>
<dbReference type="EMBL" id="KV449692">
    <property type="protein sequence ID" value="OAX30992.1"/>
    <property type="molecule type" value="Genomic_DNA"/>
</dbReference>
<protein>
    <submittedName>
        <fullName evidence="2">Uncharacterized protein</fullName>
    </submittedName>
</protein>
<reference evidence="2 3" key="1">
    <citation type="submission" date="2016-06" db="EMBL/GenBank/DDBJ databases">
        <title>Comparative genomics of the ectomycorrhizal sister species Rhizopogon vinicolor and Rhizopogon vesiculosus (Basidiomycota: Boletales) reveals a divergence of the mating type B locus.</title>
        <authorList>
            <consortium name="DOE Joint Genome Institute"/>
            <person name="Mujic A.B."/>
            <person name="Kuo A."/>
            <person name="Tritt A."/>
            <person name="Lipzen A."/>
            <person name="Chen C."/>
            <person name="Johnson J."/>
            <person name="Sharma A."/>
            <person name="Barry K."/>
            <person name="Grigoriev I.V."/>
            <person name="Spatafora J.W."/>
        </authorList>
    </citation>
    <scope>NUCLEOTIDE SEQUENCE [LARGE SCALE GENOMIC DNA]</scope>
    <source>
        <strain evidence="2 3">AM-OR11-026</strain>
    </source>
</reference>
<dbReference type="STRING" id="1314800.A0A1B7MEG2"/>
<feature type="transmembrane region" description="Helical" evidence="1">
    <location>
        <begin position="140"/>
        <end position="161"/>
    </location>
</feature>
<organism evidence="2 3">
    <name type="scientific">Rhizopogon vinicolor AM-OR11-026</name>
    <dbReference type="NCBI Taxonomy" id="1314800"/>
    <lineage>
        <taxon>Eukaryota</taxon>
        <taxon>Fungi</taxon>
        <taxon>Dikarya</taxon>
        <taxon>Basidiomycota</taxon>
        <taxon>Agaricomycotina</taxon>
        <taxon>Agaricomycetes</taxon>
        <taxon>Agaricomycetidae</taxon>
        <taxon>Boletales</taxon>
        <taxon>Suillineae</taxon>
        <taxon>Rhizopogonaceae</taxon>
        <taxon>Rhizopogon</taxon>
    </lineage>
</organism>
<dbReference type="InParanoid" id="A0A1B7MEG2"/>
<feature type="transmembrane region" description="Helical" evidence="1">
    <location>
        <begin position="36"/>
        <end position="60"/>
    </location>
</feature>
<proteinExistence type="predicted"/>
<keyword evidence="1" id="KW-0472">Membrane</keyword>
<evidence type="ECO:0000313" key="3">
    <source>
        <dbReference type="Proteomes" id="UP000092154"/>
    </source>
</evidence>
<dbReference type="OrthoDB" id="2688021at2759"/>
<gene>
    <name evidence="2" type="ORF">K503DRAFT_136923</name>
</gene>
<keyword evidence="3" id="KW-1185">Reference proteome</keyword>